<feature type="domain" description="S1 motif" evidence="2">
    <location>
        <begin position="158"/>
        <end position="219"/>
    </location>
</feature>
<dbReference type="SMART" id="SM00316">
    <property type="entry name" value="S1"/>
    <property type="match status" value="3"/>
</dbReference>
<dbReference type="EMBL" id="JARUJP010000015">
    <property type="protein sequence ID" value="MDW8802042.1"/>
    <property type="molecule type" value="Genomic_DNA"/>
</dbReference>
<evidence type="ECO:0000259" key="2">
    <source>
        <dbReference type="PROSITE" id="PS50126"/>
    </source>
</evidence>
<dbReference type="InterPro" id="IPR039566">
    <property type="entry name" value="CvfB_S1_st"/>
</dbReference>
<keyword evidence="4" id="KW-1185">Reference proteome</keyword>
<dbReference type="InterPro" id="IPR003029">
    <property type="entry name" value="S1_domain"/>
</dbReference>
<dbReference type="InterPro" id="IPR012340">
    <property type="entry name" value="NA-bd_OB-fold"/>
</dbReference>
<evidence type="ECO:0000313" key="4">
    <source>
        <dbReference type="Proteomes" id="UP001281656"/>
    </source>
</evidence>
<evidence type="ECO:0000256" key="1">
    <source>
        <dbReference type="PIRNR" id="PIRNR012524"/>
    </source>
</evidence>
<dbReference type="PANTHER" id="PTHR37296:SF1">
    <property type="entry name" value="CONSERVED VIRULENCE FACTOR B"/>
    <property type="match status" value="1"/>
</dbReference>
<comment type="similarity">
    <text evidence="1">Belongs to the CvfB family.</text>
</comment>
<dbReference type="RefSeq" id="WP_318798400.1">
    <property type="nucleotide sequence ID" value="NZ_JARUJP010000015.1"/>
</dbReference>
<dbReference type="Proteomes" id="UP001281656">
    <property type="component" value="Unassembled WGS sequence"/>
</dbReference>
<dbReference type="Gene3D" id="2.40.50.140">
    <property type="entry name" value="Nucleic acid-binding proteins"/>
    <property type="match status" value="2"/>
</dbReference>
<dbReference type="SUPFAM" id="SSF50249">
    <property type="entry name" value="Nucleic acid-binding proteins"/>
    <property type="match status" value="1"/>
</dbReference>
<dbReference type="Gene3D" id="1.10.10.10">
    <property type="entry name" value="Winged helix-like DNA-binding domain superfamily/Winged helix DNA-binding domain"/>
    <property type="match status" value="1"/>
</dbReference>
<gene>
    <name evidence="3" type="ORF">P8V03_12865</name>
</gene>
<dbReference type="InterPro" id="IPR040764">
    <property type="entry name" value="CvfB_WH"/>
</dbReference>
<name>A0ABU4JV68_9CLOT</name>
<evidence type="ECO:0000313" key="3">
    <source>
        <dbReference type="EMBL" id="MDW8802042.1"/>
    </source>
</evidence>
<sequence>MINIGEFNTVKVSRRTDFGYYLDAGTGRLGDDVLLPNKSALGRDLQEGEEVRAFIYRDSKDRIIATLGEPLAQVGDIAYLKVVAKSKIGSFVSIGLERDVLIPFKEQKYDIEVGNGYLFYIYLDKTGRIAATTDIDRYLDTLDTEDPEGIQKNKYRVGDEVTGVVYGFQTNGSAMIAVDRSYKGVILVNEYFSELKEGHELKLRVKKIYDDGRLGLTPRKRAVEERTELQEQILNYLKKNGGFMTFNDKSSPEDIKRVFHQSKNYFKNALGGLMKQGLIVQDEEGTRLK</sequence>
<dbReference type="Pfam" id="PF17783">
    <property type="entry name" value="WHD_CvfB"/>
    <property type="match status" value="1"/>
</dbReference>
<dbReference type="PROSITE" id="PS50126">
    <property type="entry name" value="S1"/>
    <property type="match status" value="1"/>
</dbReference>
<protein>
    <submittedName>
        <fullName evidence="3">S1-like domain-containing RNA-binding protein</fullName>
    </submittedName>
</protein>
<dbReference type="Pfam" id="PF13509">
    <property type="entry name" value="S1_2"/>
    <property type="match status" value="2"/>
</dbReference>
<accession>A0ABU4JV68</accession>
<dbReference type="InterPro" id="IPR014464">
    <property type="entry name" value="CvfB_fam"/>
</dbReference>
<organism evidence="3 4">
    <name type="scientific">Clostridium tanneri</name>
    <dbReference type="NCBI Taxonomy" id="3037988"/>
    <lineage>
        <taxon>Bacteria</taxon>
        <taxon>Bacillati</taxon>
        <taxon>Bacillota</taxon>
        <taxon>Clostridia</taxon>
        <taxon>Eubacteriales</taxon>
        <taxon>Clostridiaceae</taxon>
        <taxon>Clostridium</taxon>
    </lineage>
</organism>
<proteinExistence type="inferred from homology"/>
<comment type="caution">
    <text evidence="3">The sequence shown here is derived from an EMBL/GenBank/DDBJ whole genome shotgun (WGS) entry which is preliminary data.</text>
</comment>
<dbReference type="PIRSF" id="PIRSF012524">
    <property type="entry name" value="YitL_S1"/>
    <property type="match status" value="1"/>
</dbReference>
<reference evidence="3 4" key="1">
    <citation type="submission" date="2023-04" db="EMBL/GenBank/DDBJ databases">
        <title>Clostridium tannerae sp. nov., isolated from the fecal material of an alpaca.</title>
        <authorList>
            <person name="Miller S."/>
            <person name="Hendry M."/>
            <person name="King J."/>
            <person name="Sankaranarayanan K."/>
            <person name="Lawson P.A."/>
        </authorList>
    </citation>
    <scope>NUCLEOTIDE SEQUENCE [LARGE SCALE GENOMIC DNA]</scope>
    <source>
        <strain evidence="3 4">A1-XYC3</strain>
    </source>
</reference>
<dbReference type="PANTHER" id="PTHR37296">
    <property type="entry name" value="CONSERVED VIRULENCE FACTOR B"/>
    <property type="match status" value="1"/>
</dbReference>
<dbReference type="InterPro" id="IPR036388">
    <property type="entry name" value="WH-like_DNA-bd_sf"/>
</dbReference>